<proteinExistence type="predicted"/>
<keyword evidence="1" id="KW-0238">DNA-binding</keyword>
<dbReference type="SUPFAM" id="SSF46689">
    <property type="entry name" value="Homeodomain-like"/>
    <property type="match status" value="1"/>
</dbReference>
<feature type="compositionally biased region" description="Low complexity" evidence="2">
    <location>
        <begin position="69"/>
        <end position="97"/>
    </location>
</feature>
<sequence>MTHPPMPSATAHLRVLTRKDRHQEAKLRVERSAVSLVFKHGFNNVTVAMICSHGGISQRTFFHYFQTQRPPSSAPNRSPSMKVRPAPSSAPPAMSAARRAHPDEGDRPARRHRRTAVLRPPANIWAASAAHAGGKWSE</sequence>
<keyword evidence="5" id="KW-1185">Reference proteome</keyword>
<protein>
    <submittedName>
        <fullName evidence="4">TetR/AcrR family transcriptional regulator</fullName>
    </submittedName>
</protein>
<dbReference type="GO" id="GO:0003677">
    <property type="term" value="F:DNA binding"/>
    <property type="evidence" value="ECO:0007669"/>
    <property type="project" value="UniProtKB-KW"/>
</dbReference>
<comment type="caution">
    <text evidence="4">The sequence shown here is derived from an EMBL/GenBank/DDBJ whole genome shotgun (WGS) entry which is preliminary data.</text>
</comment>
<accession>A0A4R9AJ13</accession>
<dbReference type="OrthoDB" id="8688418at2"/>
<dbReference type="Gene3D" id="1.10.357.10">
    <property type="entry name" value="Tetracycline Repressor, domain 2"/>
    <property type="match status" value="1"/>
</dbReference>
<evidence type="ECO:0000313" key="5">
    <source>
        <dbReference type="Proteomes" id="UP000298154"/>
    </source>
</evidence>
<dbReference type="EMBL" id="SOHK01000024">
    <property type="protein sequence ID" value="TFD62974.1"/>
    <property type="molecule type" value="Genomic_DNA"/>
</dbReference>
<dbReference type="InterPro" id="IPR009057">
    <property type="entry name" value="Homeodomain-like_sf"/>
</dbReference>
<gene>
    <name evidence="4" type="ORF">E3T47_14915</name>
</gene>
<dbReference type="Proteomes" id="UP000298154">
    <property type="component" value="Unassembled WGS sequence"/>
</dbReference>
<evidence type="ECO:0000256" key="1">
    <source>
        <dbReference type="ARBA" id="ARBA00023125"/>
    </source>
</evidence>
<dbReference type="Pfam" id="PF00440">
    <property type="entry name" value="TetR_N"/>
    <property type="match status" value="1"/>
</dbReference>
<name>A0A4R9AJ13_9MICO</name>
<dbReference type="InterPro" id="IPR001647">
    <property type="entry name" value="HTH_TetR"/>
</dbReference>
<feature type="domain" description="HTH tetR-type" evidence="3">
    <location>
        <begin position="33"/>
        <end position="67"/>
    </location>
</feature>
<organism evidence="4 5">
    <name type="scientific">Cryobacterium ruanii</name>
    <dbReference type="NCBI Taxonomy" id="1259197"/>
    <lineage>
        <taxon>Bacteria</taxon>
        <taxon>Bacillati</taxon>
        <taxon>Actinomycetota</taxon>
        <taxon>Actinomycetes</taxon>
        <taxon>Micrococcales</taxon>
        <taxon>Microbacteriaceae</taxon>
        <taxon>Cryobacterium</taxon>
    </lineage>
</organism>
<evidence type="ECO:0000259" key="3">
    <source>
        <dbReference type="Pfam" id="PF00440"/>
    </source>
</evidence>
<evidence type="ECO:0000313" key="4">
    <source>
        <dbReference type="EMBL" id="TFD62974.1"/>
    </source>
</evidence>
<reference evidence="4 5" key="1">
    <citation type="submission" date="2019-03" db="EMBL/GenBank/DDBJ databases">
        <title>Genomics of glacier-inhabiting Cryobacterium strains.</title>
        <authorList>
            <person name="Liu Q."/>
            <person name="Xin Y.-H."/>
        </authorList>
    </citation>
    <scope>NUCLEOTIDE SEQUENCE [LARGE SCALE GENOMIC DNA]</scope>
    <source>
        <strain evidence="4 5">Sr36</strain>
    </source>
</reference>
<feature type="region of interest" description="Disordered" evidence="2">
    <location>
        <begin position="67"/>
        <end position="138"/>
    </location>
</feature>
<evidence type="ECO:0000256" key="2">
    <source>
        <dbReference type="SAM" id="MobiDB-lite"/>
    </source>
</evidence>
<dbReference type="AlphaFoldDB" id="A0A4R9AJ13"/>